<dbReference type="Proteomes" id="UP000828251">
    <property type="component" value="Unassembled WGS sequence"/>
</dbReference>
<keyword evidence="4" id="KW-1185">Reference proteome</keyword>
<dbReference type="PANTHER" id="PTHR14950">
    <property type="entry name" value="DICER-RELATED"/>
    <property type="match status" value="1"/>
</dbReference>
<feature type="domain" description="Helicase C-terminal" evidence="2">
    <location>
        <begin position="13"/>
        <end position="168"/>
    </location>
</feature>
<dbReference type="GO" id="GO:0005634">
    <property type="term" value="C:nucleus"/>
    <property type="evidence" value="ECO:0007669"/>
    <property type="project" value="TreeGrafter"/>
</dbReference>
<evidence type="ECO:0000259" key="2">
    <source>
        <dbReference type="PROSITE" id="PS51194"/>
    </source>
</evidence>
<evidence type="ECO:0000313" key="4">
    <source>
        <dbReference type="Proteomes" id="UP000828251"/>
    </source>
</evidence>
<evidence type="ECO:0000256" key="1">
    <source>
        <dbReference type="ARBA" id="ARBA00022801"/>
    </source>
</evidence>
<evidence type="ECO:0000313" key="3">
    <source>
        <dbReference type="EMBL" id="KAH1033292.1"/>
    </source>
</evidence>
<comment type="caution">
    <text evidence="3">The sequence shown here is derived from an EMBL/GenBank/DDBJ whole genome shotgun (WGS) entry which is preliminary data.</text>
</comment>
<dbReference type="Pfam" id="PF00271">
    <property type="entry name" value="Helicase_C"/>
    <property type="match status" value="1"/>
</dbReference>
<dbReference type="SMART" id="SM00490">
    <property type="entry name" value="HELICc"/>
    <property type="match status" value="1"/>
</dbReference>
<gene>
    <name evidence="3" type="ORF">J1N35_045466</name>
</gene>
<dbReference type="GO" id="GO:0005737">
    <property type="term" value="C:cytoplasm"/>
    <property type="evidence" value="ECO:0007669"/>
    <property type="project" value="TreeGrafter"/>
</dbReference>
<dbReference type="AlphaFoldDB" id="A0A9D3ZH81"/>
<keyword evidence="1" id="KW-0378">Hydrolase</keyword>
<proteinExistence type="predicted"/>
<sequence>MVSFFEENNNVGLILLTFRGCREPSQVLCLVFVERIVTAKVIERFVKKVSCLSCFVVSCLTGSNTSVDSMAPKIQKETLESCQSGKVNLLFATDVVEEGIHIPNCSCVIRFDLPKTVRSYVQSRGRARQSGSQFIMMLERGNEKQRDQVYDIIRSEHSMMNTAMNRDPDLSFPENRTLEETNDYIGAATGASVAGASIEETSKNRCASKGKDPIFDSGAGTTRRKELHGTTQLADDVGNIEVDLYLIGKIAKARVSFYGKVHLDAVQITAAKRFQEIFFNGLFGRLFVGSSGTSRELLFHSKTSLLRHPSNMYLLLPLEDSLSNELRINWPGITACTLAVEFLTADGNRVTS</sequence>
<dbReference type="InterPro" id="IPR027417">
    <property type="entry name" value="P-loop_NTPase"/>
</dbReference>
<organism evidence="3 4">
    <name type="scientific">Gossypium stocksii</name>
    <dbReference type="NCBI Taxonomy" id="47602"/>
    <lineage>
        <taxon>Eukaryota</taxon>
        <taxon>Viridiplantae</taxon>
        <taxon>Streptophyta</taxon>
        <taxon>Embryophyta</taxon>
        <taxon>Tracheophyta</taxon>
        <taxon>Spermatophyta</taxon>
        <taxon>Magnoliopsida</taxon>
        <taxon>eudicotyledons</taxon>
        <taxon>Gunneridae</taxon>
        <taxon>Pentapetalae</taxon>
        <taxon>rosids</taxon>
        <taxon>malvids</taxon>
        <taxon>Malvales</taxon>
        <taxon>Malvaceae</taxon>
        <taxon>Malvoideae</taxon>
        <taxon>Gossypium</taxon>
    </lineage>
</organism>
<dbReference type="PROSITE" id="PS51194">
    <property type="entry name" value="HELICASE_CTER"/>
    <property type="match status" value="1"/>
</dbReference>
<dbReference type="PANTHER" id="PTHR14950:SF46">
    <property type="entry name" value="ENDORIBONUCLEASE DICER HOMOLOG 3"/>
    <property type="match status" value="1"/>
</dbReference>
<dbReference type="GO" id="GO:0030422">
    <property type="term" value="P:siRNA processing"/>
    <property type="evidence" value="ECO:0007669"/>
    <property type="project" value="TreeGrafter"/>
</dbReference>
<protein>
    <recommendedName>
        <fullName evidence="2">Helicase C-terminal domain-containing protein</fullName>
    </recommendedName>
</protein>
<dbReference type="EMBL" id="JAIQCV010000013">
    <property type="protein sequence ID" value="KAH1033292.1"/>
    <property type="molecule type" value="Genomic_DNA"/>
</dbReference>
<dbReference type="InterPro" id="IPR001650">
    <property type="entry name" value="Helicase_C-like"/>
</dbReference>
<dbReference type="SUPFAM" id="SSF52540">
    <property type="entry name" value="P-loop containing nucleoside triphosphate hydrolases"/>
    <property type="match status" value="1"/>
</dbReference>
<reference evidence="3 4" key="1">
    <citation type="journal article" date="2021" name="Plant Biotechnol. J.">
        <title>Multi-omics assisted identification of the key and species-specific regulatory components of drought-tolerant mechanisms in Gossypium stocksii.</title>
        <authorList>
            <person name="Yu D."/>
            <person name="Ke L."/>
            <person name="Zhang D."/>
            <person name="Wu Y."/>
            <person name="Sun Y."/>
            <person name="Mei J."/>
            <person name="Sun J."/>
            <person name="Sun Y."/>
        </authorList>
    </citation>
    <scope>NUCLEOTIDE SEQUENCE [LARGE SCALE GENOMIC DNA]</scope>
    <source>
        <strain evidence="4">cv. E1</strain>
        <tissue evidence="3">Leaf</tissue>
    </source>
</reference>
<dbReference type="Gene3D" id="3.40.50.300">
    <property type="entry name" value="P-loop containing nucleotide triphosphate hydrolases"/>
    <property type="match status" value="1"/>
</dbReference>
<dbReference type="OrthoDB" id="6513042at2759"/>
<accession>A0A9D3ZH81</accession>
<name>A0A9D3ZH81_9ROSI</name>
<dbReference type="GO" id="GO:0004525">
    <property type="term" value="F:ribonuclease III activity"/>
    <property type="evidence" value="ECO:0007669"/>
    <property type="project" value="TreeGrafter"/>
</dbReference>
<dbReference type="GO" id="GO:0003723">
    <property type="term" value="F:RNA binding"/>
    <property type="evidence" value="ECO:0007669"/>
    <property type="project" value="TreeGrafter"/>
</dbReference>